<dbReference type="GO" id="GO:0004222">
    <property type="term" value="F:metalloendopeptidase activity"/>
    <property type="evidence" value="ECO:0007669"/>
    <property type="project" value="InterPro"/>
</dbReference>
<evidence type="ECO:0000259" key="17">
    <source>
        <dbReference type="PROSITE" id="PS51908"/>
    </source>
</evidence>
<evidence type="ECO:0000256" key="10">
    <source>
        <dbReference type="ARBA" id="ARBA00022833"/>
    </source>
</evidence>
<evidence type="ECO:0000256" key="1">
    <source>
        <dbReference type="ARBA" id="ARBA00004123"/>
    </source>
</evidence>
<feature type="compositionally biased region" description="Polar residues" evidence="16">
    <location>
        <begin position="505"/>
        <end position="523"/>
    </location>
</feature>
<evidence type="ECO:0000256" key="16">
    <source>
        <dbReference type="SAM" id="MobiDB-lite"/>
    </source>
</evidence>
<evidence type="ECO:0000256" key="2">
    <source>
        <dbReference type="ARBA" id="ARBA00004286"/>
    </source>
</evidence>
<dbReference type="GO" id="GO:0005634">
    <property type="term" value="C:nucleus"/>
    <property type="evidence" value="ECO:0007669"/>
    <property type="project" value="UniProtKB-SubCell"/>
</dbReference>
<evidence type="ECO:0000256" key="13">
    <source>
        <dbReference type="ARBA" id="ARBA00023242"/>
    </source>
</evidence>
<dbReference type="GO" id="GO:0005694">
    <property type="term" value="C:chromosome"/>
    <property type="evidence" value="ECO:0007669"/>
    <property type="project" value="UniProtKB-SubCell"/>
</dbReference>
<keyword evidence="12 15" id="KW-0234">DNA repair</keyword>
<accession>A0A7M5XBY1</accession>
<evidence type="ECO:0000256" key="14">
    <source>
        <dbReference type="ARBA" id="ARBA00030396"/>
    </source>
</evidence>
<dbReference type="InterPro" id="IPR006642">
    <property type="entry name" value="Rad18_UBZ4"/>
</dbReference>
<evidence type="ECO:0000256" key="4">
    <source>
        <dbReference type="ARBA" id="ARBA00022454"/>
    </source>
</evidence>
<comment type="similarity">
    <text evidence="3">Belongs to the Spartan family.</text>
</comment>
<feature type="compositionally biased region" description="Low complexity" evidence="16">
    <location>
        <begin position="265"/>
        <end position="276"/>
    </location>
</feature>
<dbReference type="EnsemblMetazoa" id="CLYHEMT020472.1">
    <property type="protein sequence ID" value="CLYHEMP020472.1"/>
    <property type="gene ID" value="CLYHEMG020472"/>
</dbReference>
<evidence type="ECO:0000313" key="18">
    <source>
        <dbReference type="EnsemblMetazoa" id="CLYHEMP020472.1"/>
    </source>
</evidence>
<feature type="region of interest" description="Disordered" evidence="16">
    <location>
        <begin position="236"/>
        <end position="556"/>
    </location>
</feature>
<keyword evidence="6" id="KW-0479">Metal-binding</keyword>
<protein>
    <recommendedName>
        <fullName evidence="14">Protein with SprT-like domain at the N terminus</fullName>
    </recommendedName>
</protein>
<feature type="compositionally biased region" description="Polar residues" evidence="16">
    <location>
        <begin position="367"/>
        <end position="397"/>
    </location>
</feature>
<comment type="subcellular location">
    <subcellularLocation>
        <location evidence="2">Chromosome</location>
    </subcellularLocation>
    <subcellularLocation>
        <location evidence="1">Nucleus</location>
    </subcellularLocation>
</comment>
<feature type="compositionally biased region" description="Low complexity" evidence="16">
    <location>
        <begin position="529"/>
        <end position="551"/>
    </location>
</feature>
<evidence type="ECO:0000256" key="5">
    <source>
        <dbReference type="ARBA" id="ARBA00022670"/>
    </source>
</evidence>
<dbReference type="Pfam" id="PF22934">
    <property type="entry name" value="SPRTN_ZBD"/>
    <property type="match status" value="1"/>
</dbReference>
<dbReference type="SMART" id="SM00734">
    <property type="entry name" value="ZnF_Rad18"/>
    <property type="match status" value="1"/>
</dbReference>
<feature type="compositionally biased region" description="Low complexity" evidence="16">
    <location>
        <begin position="321"/>
        <end position="345"/>
    </location>
</feature>
<dbReference type="OrthoDB" id="5236983at2759"/>
<organism evidence="18 19">
    <name type="scientific">Clytia hemisphaerica</name>
    <dbReference type="NCBI Taxonomy" id="252671"/>
    <lineage>
        <taxon>Eukaryota</taxon>
        <taxon>Metazoa</taxon>
        <taxon>Cnidaria</taxon>
        <taxon>Hydrozoa</taxon>
        <taxon>Hydroidolina</taxon>
        <taxon>Leptothecata</taxon>
        <taxon>Obeliida</taxon>
        <taxon>Clytiidae</taxon>
        <taxon>Clytia</taxon>
    </lineage>
</organism>
<evidence type="ECO:0000256" key="11">
    <source>
        <dbReference type="ARBA" id="ARBA00023049"/>
    </source>
</evidence>
<dbReference type="GO" id="GO:0006508">
    <property type="term" value="P:proteolysis"/>
    <property type="evidence" value="ECO:0007669"/>
    <property type="project" value="UniProtKB-KW"/>
</dbReference>
<name>A0A7M5XBY1_9CNID</name>
<evidence type="ECO:0000256" key="9">
    <source>
        <dbReference type="ARBA" id="ARBA00022801"/>
    </source>
</evidence>
<dbReference type="GO" id="GO:0008270">
    <property type="term" value="F:zinc ion binding"/>
    <property type="evidence" value="ECO:0007669"/>
    <property type="project" value="UniProtKB-KW"/>
</dbReference>
<dbReference type="Gene3D" id="3.30.160.60">
    <property type="entry name" value="Classic Zinc Finger"/>
    <property type="match status" value="1"/>
</dbReference>
<evidence type="ECO:0000256" key="8">
    <source>
        <dbReference type="ARBA" id="ARBA00022771"/>
    </source>
</evidence>
<keyword evidence="19" id="KW-1185">Reference proteome</keyword>
<dbReference type="InterPro" id="IPR006640">
    <property type="entry name" value="SprT-like_domain"/>
</dbReference>
<dbReference type="Pfam" id="PF10263">
    <property type="entry name" value="SprT-like"/>
    <property type="match status" value="1"/>
</dbReference>
<reference evidence="18" key="1">
    <citation type="submission" date="2021-01" db="UniProtKB">
        <authorList>
            <consortium name="EnsemblMetazoa"/>
        </authorList>
    </citation>
    <scope>IDENTIFICATION</scope>
</reference>
<dbReference type="PANTHER" id="PTHR21220:SF0">
    <property type="entry name" value="DNA-DEPENDENT METALLOPROTEASE SPRTN"/>
    <property type="match status" value="1"/>
</dbReference>
<keyword evidence="9" id="KW-0378">Hydrolase</keyword>
<dbReference type="GO" id="GO:0003697">
    <property type="term" value="F:single-stranded DNA binding"/>
    <property type="evidence" value="ECO:0007669"/>
    <property type="project" value="InterPro"/>
</dbReference>
<keyword evidence="11" id="KW-0482">Metalloprotease</keyword>
<keyword evidence="10" id="KW-0862">Zinc</keyword>
<feature type="domain" description="UBZ4-type" evidence="17">
    <location>
        <begin position="579"/>
        <end position="604"/>
    </location>
</feature>
<feature type="compositionally biased region" description="Low complexity" evidence="16">
    <location>
        <begin position="458"/>
        <end position="472"/>
    </location>
</feature>
<proteinExistence type="inferred from homology"/>
<dbReference type="InterPro" id="IPR055220">
    <property type="entry name" value="SPRTN_ZBD"/>
</dbReference>
<feature type="compositionally biased region" description="Polar residues" evidence="16">
    <location>
        <begin position="416"/>
        <end position="438"/>
    </location>
</feature>
<dbReference type="AlphaFoldDB" id="A0A7M5XBY1"/>
<sequence>IFMFQEKKTQNKNRKKTHRMENEDEDFALALKLFTELNEGEGEQSQSVKGGKPDEKLSIVDPSWELIDPVPNIHELFVQFNAAYFDGMLASVSVQWSPRMTLCAGLCYYERRGKCCSIKLSAPLLKLRPRKDLVETLLHEMIHALLFVTDNNKDHDGHGPEFHKHMYRINKETGTNITVYHSFHDEVDHHRQHWWRCDGPCVKRPPFFGIVRRAMNRAPSPRDRWWNDHKQKCGGAFTKIKEPEKPVKQSKKSKKLEETGQKLGSSSSESNKNNKNAITNWFQKTDPSKPSTSSNISNPTSIDCEEDLKPPVNPWADDSYTSNSKNSKPTSKTNSNPKTKNNTSNHGNQNKGKYPAGSTAVKGGGSRTSTITSKGKNPPTNENDIYRSSSTGASSNIYGFKMSANNKEDSAKQPLASFSGNGKRISSTNDEPSGNSGRENFLKRLENNMKGNTQRKPSTNSSQISIPPSSNTFRKPKDSDFSMKNQNKDRTQKKETTEKTPPNQPSFSRNPTTNQNKSPYTNKQPHDASSNLTNTKRNLSSSSSQNSSSNSPKKIKFLKETHMVISSDEEDNVQQQQNLVDCPACPMRVPEHLLNEHLDECLTS</sequence>
<evidence type="ECO:0000313" key="19">
    <source>
        <dbReference type="Proteomes" id="UP000594262"/>
    </source>
</evidence>
<dbReference type="GO" id="GO:0031593">
    <property type="term" value="F:polyubiquitin modification-dependent protein binding"/>
    <property type="evidence" value="ECO:0007669"/>
    <property type="project" value="TreeGrafter"/>
</dbReference>
<evidence type="ECO:0000256" key="12">
    <source>
        <dbReference type="ARBA" id="ARBA00023204"/>
    </source>
</evidence>
<dbReference type="SMART" id="SM00731">
    <property type="entry name" value="SprT"/>
    <property type="match status" value="1"/>
</dbReference>
<feature type="compositionally biased region" description="Low complexity" evidence="16">
    <location>
        <begin position="290"/>
        <end position="302"/>
    </location>
</feature>
<feature type="region of interest" description="Disordered" evidence="16">
    <location>
        <begin position="1"/>
        <end position="20"/>
    </location>
</feature>
<evidence type="ECO:0000256" key="7">
    <source>
        <dbReference type="ARBA" id="ARBA00022763"/>
    </source>
</evidence>
<feature type="compositionally biased region" description="Polar residues" evidence="16">
    <location>
        <begin position="277"/>
        <end position="289"/>
    </location>
</feature>
<evidence type="ECO:0000256" key="15">
    <source>
        <dbReference type="PROSITE-ProRule" id="PRU01256"/>
    </source>
</evidence>
<dbReference type="PROSITE" id="PS51908">
    <property type="entry name" value="ZF_UBZ4"/>
    <property type="match status" value="1"/>
</dbReference>
<keyword evidence="8 15" id="KW-0863">Zinc-finger</keyword>
<keyword evidence="7 15" id="KW-0227">DNA damage</keyword>
<dbReference type="InterPro" id="IPR044245">
    <property type="entry name" value="Spartan"/>
</dbReference>
<keyword evidence="5" id="KW-0645">Protease</keyword>
<evidence type="ECO:0000256" key="3">
    <source>
        <dbReference type="ARBA" id="ARBA00010724"/>
    </source>
</evidence>
<evidence type="ECO:0000256" key="6">
    <source>
        <dbReference type="ARBA" id="ARBA00022723"/>
    </source>
</evidence>
<feature type="compositionally biased region" description="Basic and acidic residues" evidence="16">
    <location>
        <begin position="475"/>
        <end position="498"/>
    </location>
</feature>
<dbReference type="PANTHER" id="PTHR21220">
    <property type="entry name" value="DNA-DEPENDENT METALLOPROTEASE SPRTN"/>
    <property type="match status" value="1"/>
</dbReference>
<dbReference type="GO" id="GO:0006281">
    <property type="term" value="P:DNA repair"/>
    <property type="evidence" value="ECO:0007669"/>
    <property type="project" value="UniProtKB-KW"/>
</dbReference>
<keyword evidence="4" id="KW-0158">Chromosome</keyword>
<keyword evidence="13" id="KW-0539">Nucleus</keyword>
<dbReference type="Proteomes" id="UP000594262">
    <property type="component" value="Unplaced"/>
</dbReference>